<proteinExistence type="predicted"/>
<keyword evidence="3" id="KW-1185">Reference proteome</keyword>
<name>A0ABW0KG99_9BACL</name>
<organism evidence="2 3">
    <name type="scientific">Paenibacillus aestuarii</name>
    <dbReference type="NCBI Taxonomy" id="516965"/>
    <lineage>
        <taxon>Bacteria</taxon>
        <taxon>Bacillati</taxon>
        <taxon>Bacillota</taxon>
        <taxon>Bacilli</taxon>
        <taxon>Bacillales</taxon>
        <taxon>Paenibacillaceae</taxon>
        <taxon>Paenibacillus</taxon>
    </lineage>
</organism>
<evidence type="ECO:0000313" key="3">
    <source>
        <dbReference type="Proteomes" id="UP001596044"/>
    </source>
</evidence>
<evidence type="ECO:0000313" key="2">
    <source>
        <dbReference type="EMBL" id="MFC5452488.1"/>
    </source>
</evidence>
<gene>
    <name evidence="2" type="ORF">ACFPOG_30235</name>
</gene>
<comment type="caution">
    <text evidence="2">The sequence shown here is derived from an EMBL/GenBank/DDBJ whole genome shotgun (WGS) entry which is preliminary data.</text>
</comment>
<accession>A0ABW0KG99</accession>
<dbReference type="Proteomes" id="UP001596044">
    <property type="component" value="Unassembled WGS sequence"/>
</dbReference>
<evidence type="ECO:0000256" key="1">
    <source>
        <dbReference type="SAM" id="SignalP"/>
    </source>
</evidence>
<feature type="signal peptide" evidence="1">
    <location>
        <begin position="1"/>
        <end position="26"/>
    </location>
</feature>
<dbReference type="EMBL" id="JBHSMJ010000054">
    <property type="protein sequence ID" value="MFC5452488.1"/>
    <property type="molecule type" value="Genomic_DNA"/>
</dbReference>
<reference evidence="3" key="1">
    <citation type="journal article" date="2019" name="Int. J. Syst. Evol. Microbiol.">
        <title>The Global Catalogue of Microorganisms (GCM) 10K type strain sequencing project: providing services to taxonomists for standard genome sequencing and annotation.</title>
        <authorList>
            <consortium name="The Broad Institute Genomics Platform"/>
            <consortium name="The Broad Institute Genome Sequencing Center for Infectious Disease"/>
            <person name="Wu L."/>
            <person name="Ma J."/>
        </authorList>
    </citation>
    <scope>NUCLEOTIDE SEQUENCE [LARGE SCALE GENOMIC DNA]</scope>
    <source>
        <strain evidence="3">KACC 11904</strain>
    </source>
</reference>
<keyword evidence="1" id="KW-0732">Signal</keyword>
<feature type="chain" id="PRO_5045574438" evidence="1">
    <location>
        <begin position="27"/>
        <end position="315"/>
    </location>
</feature>
<sequence length="315" mass="34956">MLWKRWTTMCLISVCVLFSAPFHTSAVDAPDRTSLDQAGTAVAAAPADNKPLINASSDLSLTDTVNKWKSVLAQKQGFENWQQANWQSYPLGPGTHGWVVIFGETGHEVGYMIIHAAEDGSLRLTEYGTGDSPLFSYTTLYRSLVQQALIPDTLSLTDFIQNDAIRKDRLYMDALTAVWKINLQDQTYYLDAKSGELLPLKSDPVPVLPVQQIGAADLTGITDERLLPAFDPYNRLPWVQGTPLQASNLAELKTALQTQEQLTYVVLLYGKQVTLPLAVIGYQQWGDNAPFLVLDHVGPRYVLLNEALMQGRLYP</sequence>
<protein>
    <submittedName>
        <fullName evidence="2">Uncharacterized protein</fullName>
    </submittedName>
</protein>
<dbReference type="RefSeq" id="WP_270880808.1">
    <property type="nucleotide sequence ID" value="NZ_JAQFVF010000038.1"/>
</dbReference>